<dbReference type="PANTHER" id="PTHR10887:SF495">
    <property type="entry name" value="HELICASE SENATAXIN ISOFORM X1-RELATED"/>
    <property type="match status" value="1"/>
</dbReference>
<dbReference type="SUPFAM" id="SSF47473">
    <property type="entry name" value="EF-hand"/>
    <property type="match status" value="1"/>
</dbReference>
<dbReference type="PROSITE" id="PS50222">
    <property type="entry name" value="EF_HAND_2"/>
    <property type="match status" value="3"/>
</dbReference>
<keyword evidence="4" id="KW-0347">Helicase</keyword>
<dbReference type="InterPro" id="IPR027417">
    <property type="entry name" value="P-loop_NTPase"/>
</dbReference>
<keyword evidence="9" id="KW-0812">Transmembrane</keyword>
<dbReference type="PROSITE" id="PS00125">
    <property type="entry name" value="SER_THR_PHOSPHATASE"/>
    <property type="match status" value="1"/>
</dbReference>
<keyword evidence="12" id="KW-1185">Reference proteome</keyword>
<dbReference type="InterPro" id="IPR029052">
    <property type="entry name" value="Metallo-depent_PP-like"/>
</dbReference>
<evidence type="ECO:0000313" key="12">
    <source>
        <dbReference type="Proteomes" id="UP000186817"/>
    </source>
</evidence>
<evidence type="ECO:0000256" key="5">
    <source>
        <dbReference type="ARBA" id="ARBA00022837"/>
    </source>
</evidence>
<comment type="caution">
    <text evidence="11">The sequence shown here is derived from an EMBL/GenBank/DDBJ whole genome shotgun (WGS) entry which is preliminary data.</text>
</comment>
<feature type="region of interest" description="Disordered" evidence="8">
    <location>
        <begin position="1592"/>
        <end position="1634"/>
    </location>
</feature>
<feature type="region of interest" description="Disordered" evidence="8">
    <location>
        <begin position="965"/>
        <end position="994"/>
    </location>
</feature>
<dbReference type="SMART" id="SM00156">
    <property type="entry name" value="PP2Ac"/>
    <property type="match status" value="1"/>
</dbReference>
<feature type="compositionally biased region" description="Basic and acidic residues" evidence="8">
    <location>
        <begin position="709"/>
        <end position="723"/>
    </location>
</feature>
<dbReference type="Pfam" id="PF13086">
    <property type="entry name" value="AAA_11"/>
    <property type="match status" value="2"/>
</dbReference>
<feature type="region of interest" description="Disordered" evidence="8">
    <location>
        <begin position="625"/>
        <end position="731"/>
    </location>
</feature>
<keyword evidence="3 7" id="KW-0378">Hydrolase</keyword>
<reference evidence="11 12" key="1">
    <citation type="submission" date="2016-02" db="EMBL/GenBank/DDBJ databases">
        <title>Genome analysis of coral dinoflagellate symbionts highlights evolutionary adaptations to a symbiotic lifestyle.</title>
        <authorList>
            <person name="Aranda M."/>
            <person name="Li Y."/>
            <person name="Liew Y.J."/>
            <person name="Baumgarten S."/>
            <person name="Simakov O."/>
            <person name="Wilson M."/>
            <person name="Piel J."/>
            <person name="Ashoor H."/>
            <person name="Bougouffa S."/>
            <person name="Bajic V.B."/>
            <person name="Ryu T."/>
            <person name="Ravasi T."/>
            <person name="Bayer T."/>
            <person name="Micklem G."/>
            <person name="Kim H."/>
            <person name="Bhak J."/>
            <person name="Lajeunesse T.C."/>
            <person name="Voolstra C.R."/>
        </authorList>
    </citation>
    <scope>NUCLEOTIDE SEQUENCE [LARGE SCALE GENOMIC DNA]</scope>
    <source>
        <strain evidence="11 12">CCMP2467</strain>
    </source>
</reference>
<dbReference type="InterPro" id="IPR006186">
    <property type="entry name" value="Ser/Thr-sp_prot-phosphatase"/>
</dbReference>
<evidence type="ECO:0000313" key="11">
    <source>
        <dbReference type="EMBL" id="OLP96760.1"/>
    </source>
</evidence>
<evidence type="ECO:0000256" key="9">
    <source>
        <dbReference type="SAM" id="Phobius"/>
    </source>
</evidence>
<dbReference type="EMBL" id="LSRX01000456">
    <property type="protein sequence ID" value="OLP96760.1"/>
    <property type="molecule type" value="Genomic_DNA"/>
</dbReference>
<dbReference type="GO" id="GO:0004722">
    <property type="term" value="F:protein serine/threonine phosphatase activity"/>
    <property type="evidence" value="ECO:0007669"/>
    <property type="project" value="UniProtKB-EC"/>
</dbReference>
<dbReference type="PROSITE" id="PS00018">
    <property type="entry name" value="EF_HAND_1"/>
    <property type="match status" value="2"/>
</dbReference>
<dbReference type="GO" id="GO:0005694">
    <property type="term" value="C:chromosome"/>
    <property type="evidence" value="ECO:0007669"/>
    <property type="project" value="UniProtKB-ARBA"/>
</dbReference>
<evidence type="ECO:0000256" key="2">
    <source>
        <dbReference type="ARBA" id="ARBA00022741"/>
    </source>
</evidence>
<evidence type="ECO:0000256" key="8">
    <source>
        <dbReference type="SAM" id="MobiDB-lite"/>
    </source>
</evidence>
<feature type="domain" description="EF-hand" evidence="10">
    <location>
        <begin position="592"/>
        <end position="619"/>
    </location>
</feature>
<dbReference type="GO" id="GO:0004386">
    <property type="term" value="F:helicase activity"/>
    <property type="evidence" value="ECO:0007669"/>
    <property type="project" value="UniProtKB-KW"/>
</dbReference>
<dbReference type="Gene3D" id="1.10.238.10">
    <property type="entry name" value="EF-hand"/>
    <property type="match status" value="1"/>
</dbReference>
<dbReference type="GO" id="GO:0005509">
    <property type="term" value="F:calcium ion binding"/>
    <property type="evidence" value="ECO:0007669"/>
    <property type="project" value="InterPro"/>
</dbReference>
<keyword evidence="9" id="KW-1133">Transmembrane helix</keyword>
<dbReference type="SUPFAM" id="SSF52540">
    <property type="entry name" value="P-loop containing nucleoside triphosphate hydrolases"/>
    <property type="match status" value="1"/>
</dbReference>
<keyword evidence="6" id="KW-0067">ATP-binding</keyword>
<dbReference type="EC" id="3.1.3.16" evidence="7"/>
<keyword evidence="2" id="KW-0547">Nucleotide-binding</keyword>
<name>A0A1Q9DNP4_SYMMI</name>
<sequence>MYAPASAMGMLMAWSSGAAEAEKWRCPRELWGCRRATRRSNGVPGAASDCQLVQQAVSELTWQARLRAPSRSGKEVWCSSHSLTISAMITAVVRKLWFFALVWGSTSEESRLMRASPRELAGVSLQVLPDGSLGHPARHVAALGPGHREDALQQTAVLHHRVAHPSHPRRDYDPRAEEKAWHELEDKGTTGDMEDLPLVSGPHDSWEGSSSRLKPHSFDWELPSEKWTSALSSPEGDLPPGAPQTVQDEAEERRTAKRLVRNVDNSLLAMVVRIGDGVGPITYSRSPGVHQSLNRELRQRLVTQDAAAVGFLLFVLGVAVWVSCLGVYQFADDPSQVLFYTDPKYAQHRVLCTSSDQDSFLEAFNTQPQRATLRLIGRRSSTRTGGCCELLRGSLGSALARFISGEGQLASQDEGRKLEGHLINNNPLQVLVLRKRVLWANWEDMATNIKQKLRGMGFRGEVEVRFDSQEDLRIYRNLRWQNFVRTPITHMLSVLSGIGVLFWVPYLYCRSDVVVVETNFQIQVDVHRYWEMLSQGLRGEGPGALACRENATQLIQLFKEHAKKKDGYLSKDEFIAVLQKYPCCNSAYHTVFFDLFDRNEDGFLSESDFLGGMLAVSHPALRRIDSTHAPPSQNADSAQTAAAQNPSERTPWLRSSPRFSLSDKPMFGKGRGKKGKVPETRPSSWAIQGGAAAKIINTPTQPPNKKQKKGDGKGKEEKAEPKMANELAKNQATEEQIEGICDLLRSNKVEKALQFVQKELGDVSKANSMSVKQLGQLVNAVGLRTPQELALKFLDALDALGLPKFPSYGAHSYFGRFARWALREFLSEAASAVDQATATPAHILERLGVCIPMMEAAPSEKSPSHVMLSPCAGLLPAGHGFQRGDWLLCTFPPTGTPGISVTTRGDVSVEAEVVNITPPPGQGILVRMVGELGKNAGEKFNKKTCRVDRVANHVTLGRQLSALVTLGGSTGEKKPDPPAEGGKKGKKGKSKESNSPAWLKDLLLAADNGLMGREAGLAAVEFQGAGISHHSPLVKECNDSQREALLAAGCRRLTLIQGPPGAGKTTTALLLVRGWTAARRGPVLCCADSNIAVDNLTAGCAKAGLRVVRIGRPEATRYDLEKFNLLEMVKDAKAQDPNAEDRGHFAHQRAILEDAEVVCSTCAGADHPVLQGKEFGCVLIDEAGQTTELAVLVPLMKMRSDGVVTLVGDHRQLPPTISNVDVDVEGLGTSLFERLSSHGVEPFMLDVQYRMHPAIAAFPAVASYNGKLRSGVSGAMRKAPQGIAWPLPEAPVTFLPVEGKEKSEGTSWFNETEVEAVEALLGSALAWNDIAPTEIGVITPYAAQARLIRRRLGCPPPGKRAAAGAVGVALVEVSSVDGFQGREKDLIIVSTVRANTSGKVGFLGDPRRLNVTITRSRRGLVVVGHFDTLSADEHTWRPWLTWAQERGLVAGCEASNPTAVGALKQLELLTEDQLLKALDATYTTQKQCPLTPHKLESPSGQLRMQFIFLYYDQNRNGRLEVEEVAKMIEHIQQLRGESHADALANAKALVSYYSASFGSFGFAAFYDAAQNRMLNGTSPLLRTQQDLLEVMKQHSQRSGSAGSDELASLSSIAGPTPAKVGGSTSNGSMPSLPSKAVATRSQRGASSEWRWGEQGGVQALALRVVRSLMDMSNEKNQPMAEWRYNLQLVSTREFYLLCDTVVELLRQEDSLVEVRFPCRVYGDIHGQLLDLLEFFNAFSWPDKRRGDIFSMNYVFLGDFVDRGAYSCDVVSLLFSLKILYPQRVFLIRGNHEDRLMNVNYGFHADCARKFGRDGDGIWERVNDVFEFLPIAALVEGAILCIHGGIGDSITQLDDLRGIPKPIQVVGEINERTTRRDRMVLDALWSDPTDNDQVLGVHVSPRGKNTCRFGPDRVQDFNRRNSLKLIIRAHECVQHGYEYFAGGQLLTVFSATNYCNQHDNDGAMVVLVKDDRTGEVVEHAQVIKSGTVDTSYGWNDQQFRAPSPMRRTGHGH</sequence>
<comment type="catalytic activity">
    <reaction evidence="7">
        <text>O-phospho-L-threonyl-[protein] + H2O = L-threonyl-[protein] + phosphate</text>
        <dbReference type="Rhea" id="RHEA:47004"/>
        <dbReference type="Rhea" id="RHEA-COMP:11060"/>
        <dbReference type="Rhea" id="RHEA-COMP:11605"/>
        <dbReference type="ChEBI" id="CHEBI:15377"/>
        <dbReference type="ChEBI" id="CHEBI:30013"/>
        <dbReference type="ChEBI" id="CHEBI:43474"/>
        <dbReference type="ChEBI" id="CHEBI:61977"/>
        <dbReference type="EC" id="3.1.3.16"/>
    </reaction>
</comment>
<dbReference type="SMART" id="SM00054">
    <property type="entry name" value="EFh"/>
    <property type="match status" value="3"/>
</dbReference>
<dbReference type="PRINTS" id="PR00114">
    <property type="entry name" value="STPHPHTASE"/>
</dbReference>
<evidence type="ECO:0000256" key="3">
    <source>
        <dbReference type="ARBA" id="ARBA00022801"/>
    </source>
</evidence>
<evidence type="ECO:0000256" key="4">
    <source>
        <dbReference type="ARBA" id="ARBA00022806"/>
    </source>
</evidence>
<organism evidence="11 12">
    <name type="scientific">Symbiodinium microadriaticum</name>
    <name type="common">Dinoflagellate</name>
    <name type="synonym">Zooxanthella microadriatica</name>
    <dbReference type="NCBI Taxonomy" id="2951"/>
    <lineage>
        <taxon>Eukaryota</taxon>
        <taxon>Sar</taxon>
        <taxon>Alveolata</taxon>
        <taxon>Dinophyceae</taxon>
        <taxon>Suessiales</taxon>
        <taxon>Symbiodiniaceae</taxon>
        <taxon>Symbiodinium</taxon>
    </lineage>
</organism>
<accession>A0A1Q9DNP4</accession>
<dbReference type="GO" id="GO:0005524">
    <property type="term" value="F:ATP binding"/>
    <property type="evidence" value="ECO:0007669"/>
    <property type="project" value="UniProtKB-KW"/>
</dbReference>
<dbReference type="SUPFAM" id="SSF56300">
    <property type="entry name" value="Metallo-dependent phosphatases"/>
    <property type="match status" value="1"/>
</dbReference>
<feature type="compositionally biased region" description="Basic and acidic residues" evidence="8">
    <location>
        <begin position="971"/>
        <end position="983"/>
    </location>
</feature>
<comment type="similarity">
    <text evidence="1 7">Belongs to the PPP phosphatase family.</text>
</comment>
<dbReference type="InterPro" id="IPR011992">
    <property type="entry name" value="EF-hand-dom_pair"/>
</dbReference>
<dbReference type="InterPro" id="IPR003593">
    <property type="entry name" value="AAA+_ATPase"/>
</dbReference>
<dbReference type="OrthoDB" id="6513042at2759"/>
<keyword evidence="5" id="KW-0106">Calcium</keyword>
<dbReference type="PANTHER" id="PTHR10887">
    <property type="entry name" value="DNA2/NAM7 HELICASE FAMILY"/>
    <property type="match status" value="1"/>
</dbReference>
<dbReference type="SMART" id="SM00382">
    <property type="entry name" value="AAA"/>
    <property type="match status" value="1"/>
</dbReference>
<feature type="domain" description="EF-hand" evidence="10">
    <location>
        <begin position="1499"/>
        <end position="1534"/>
    </location>
</feature>
<dbReference type="Gene3D" id="3.60.21.10">
    <property type="match status" value="1"/>
</dbReference>
<dbReference type="CDD" id="cd18808">
    <property type="entry name" value="SF1_C_Upf1"/>
    <property type="match status" value="1"/>
</dbReference>
<dbReference type="Proteomes" id="UP000186817">
    <property type="component" value="Unassembled WGS sequence"/>
</dbReference>
<dbReference type="FunFam" id="3.40.50.300:FF:000326">
    <property type="entry name" value="P-loop containing nucleoside triphosphate hydrolase"/>
    <property type="match status" value="1"/>
</dbReference>
<feature type="domain" description="EF-hand" evidence="10">
    <location>
        <begin position="549"/>
        <end position="584"/>
    </location>
</feature>
<feature type="region of interest" description="Disordered" evidence="8">
    <location>
        <begin position="184"/>
        <end position="213"/>
    </location>
</feature>
<evidence type="ECO:0000259" key="10">
    <source>
        <dbReference type="PROSITE" id="PS50222"/>
    </source>
</evidence>
<dbReference type="InterPro" id="IPR041679">
    <property type="entry name" value="DNA2/NAM7-like_C"/>
</dbReference>
<dbReference type="InterPro" id="IPR047187">
    <property type="entry name" value="SF1_C_Upf1"/>
</dbReference>
<evidence type="ECO:0000256" key="1">
    <source>
        <dbReference type="ARBA" id="ARBA00008294"/>
    </source>
</evidence>
<feature type="compositionally biased region" description="Polar residues" evidence="8">
    <location>
        <begin position="629"/>
        <end position="648"/>
    </location>
</feature>
<keyword evidence="9" id="KW-0472">Membrane</keyword>
<dbReference type="InterPro" id="IPR045055">
    <property type="entry name" value="DNA2/NAM7-like"/>
</dbReference>
<gene>
    <name evidence="11" type="primary">Upf1</name>
    <name evidence="11" type="ORF">AK812_SmicGene20952</name>
</gene>
<dbReference type="Gene3D" id="3.40.50.300">
    <property type="entry name" value="P-loop containing nucleotide triphosphate hydrolases"/>
    <property type="match status" value="2"/>
</dbReference>
<dbReference type="InterPro" id="IPR002048">
    <property type="entry name" value="EF_hand_dom"/>
</dbReference>
<feature type="transmembrane region" description="Helical" evidence="9">
    <location>
        <begin position="306"/>
        <end position="328"/>
    </location>
</feature>
<dbReference type="InterPro" id="IPR041677">
    <property type="entry name" value="DNA2/NAM7_AAA_11"/>
</dbReference>
<proteinExistence type="inferred from homology"/>
<dbReference type="InterPro" id="IPR018247">
    <property type="entry name" value="EF_Hand_1_Ca_BS"/>
</dbReference>
<protein>
    <recommendedName>
        <fullName evidence="7">Serine/threonine-protein phosphatase</fullName>
        <ecNumber evidence="7">3.1.3.16</ecNumber>
    </recommendedName>
</protein>
<feature type="region of interest" description="Disordered" evidence="8">
    <location>
        <begin position="229"/>
        <end position="253"/>
    </location>
</feature>
<dbReference type="Pfam" id="PF13087">
    <property type="entry name" value="AAA_12"/>
    <property type="match status" value="1"/>
</dbReference>
<evidence type="ECO:0000256" key="6">
    <source>
        <dbReference type="ARBA" id="ARBA00022840"/>
    </source>
</evidence>
<dbReference type="Pfam" id="PF00149">
    <property type="entry name" value="Metallophos"/>
    <property type="match status" value="1"/>
</dbReference>
<feature type="compositionally biased region" description="Polar residues" evidence="8">
    <location>
        <begin position="1622"/>
        <end position="1631"/>
    </location>
</feature>
<dbReference type="InterPro" id="IPR004843">
    <property type="entry name" value="Calcineurin-like_PHP"/>
</dbReference>
<evidence type="ECO:0000256" key="7">
    <source>
        <dbReference type="RuleBase" id="RU004273"/>
    </source>
</evidence>